<evidence type="ECO:0000313" key="3">
    <source>
        <dbReference type="Proteomes" id="UP000324800"/>
    </source>
</evidence>
<gene>
    <name evidence="2" type="ORF">EZS28_043743</name>
</gene>
<accession>A0A5J4TRZ1</accession>
<organism evidence="2 3">
    <name type="scientific">Streblomastix strix</name>
    <dbReference type="NCBI Taxonomy" id="222440"/>
    <lineage>
        <taxon>Eukaryota</taxon>
        <taxon>Metamonada</taxon>
        <taxon>Preaxostyla</taxon>
        <taxon>Oxymonadida</taxon>
        <taxon>Streblomastigidae</taxon>
        <taxon>Streblomastix</taxon>
    </lineage>
</organism>
<name>A0A5J4TRZ1_9EUKA</name>
<evidence type="ECO:0000313" key="2">
    <source>
        <dbReference type="EMBL" id="KAA6360730.1"/>
    </source>
</evidence>
<comment type="caution">
    <text evidence="2">The sequence shown here is derived from an EMBL/GenBank/DDBJ whole genome shotgun (WGS) entry which is preliminary data.</text>
</comment>
<feature type="region of interest" description="Disordered" evidence="1">
    <location>
        <begin position="1"/>
        <end position="38"/>
    </location>
</feature>
<evidence type="ECO:0000256" key="1">
    <source>
        <dbReference type="SAM" id="MobiDB-lite"/>
    </source>
</evidence>
<dbReference type="AlphaFoldDB" id="A0A5J4TRZ1"/>
<sequence>MQQGSGVLLPTTDEQDFDFDDDEIDSQGDIDDEDYIDY</sequence>
<feature type="compositionally biased region" description="Acidic residues" evidence="1">
    <location>
        <begin position="13"/>
        <end position="38"/>
    </location>
</feature>
<dbReference type="EMBL" id="SNRW01026532">
    <property type="protein sequence ID" value="KAA6360730.1"/>
    <property type="molecule type" value="Genomic_DNA"/>
</dbReference>
<protein>
    <submittedName>
        <fullName evidence="2">Uncharacterized protein</fullName>
    </submittedName>
</protein>
<proteinExistence type="predicted"/>
<reference evidence="2 3" key="1">
    <citation type="submission" date="2019-03" db="EMBL/GenBank/DDBJ databases">
        <title>Single cell metagenomics reveals metabolic interactions within the superorganism composed of flagellate Streblomastix strix and complex community of Bacteroidetes bacteria on its surface.</title>
        <authorList>
            <person name="Treitli S.C."/>
            <person name="Kolisko M."/>
            <person name="Husnik F."/>
            <person name="Keeling P."/>
            <person name="Hampl V."/>
        </authorList>
    </citation>
    <scope>NUCLEOTIDE SEQUENCE [LARGE SCALE GENOMIC DNA]</scope>
    <source>
        <strain evidence="2">ST1C</strain>
    </source>
</reference>
<dbReference type="Proteomes" id="UP000324800">
    <property type="component" value="Unassembled WGS sequence"/>
</dbReference>
<feature type="non-terminal residue" evidence="2">
    <location>
        <position position="38"/>
    </location>
</feature>